<name>A0A1J5TK75_9ARCH</name>
<accession>A0A1J5TK75</accession>
<keyword evidence="1" id="KW-0175">Coiled coil</keyword>
<proteinExistence type="predicted"/>
<evidence type="ECO:0000256" key="1">
    <source>
        <dbReference type="SAM" id="Coils"/>
    </source>
</evidence>
<feature type="coiled-coil region" evidence="1">
    <location>
        <begin position="118"/>
        <end position="148"/>
    </location>
</feature>
<sequence length="150" mass="16515">MDMATNIADWDWMNFFVSMLIVGIGVALLATGIFTSYFGAGKSQKIGFALLFIGALDLAIVYLFTFDAIEGIESIFDSDLFTDALVSGVSALTGMIIGMFAILFVLMKVDTVDDLEDLDLEDLEDLDLDEELKKLEEELNQADDSTEVEE</sequence>
<organism evidence="3 4">
    <name type="scientific">Marine Group III euryarchaeote CG-Epi2</name>
    <dbReference type="NCBI Taxonomy" id="1888996"/>
    <lineage>
        <taxon>Archaea</taxon>
        <taxon>Methanobacteriati</taxon>
        <taxon>Thermoplasmatota</taxon>
        <taxon>Thermoplasmata</taxon>
        <taxon>Candidatus Thermoprofundales</taxon>
    </lineage>
</organism>
<feature type="transmembrane region" description="Helical" evidence="2">
    <location>
        <begin position="84"/>
        <end position="106"/>
    </location>
</feature>
<evidence type="ECO:0000313" key="4">
    <source>
        <dbReference type="Proteomes" id="UP000183615"/>
    </source>
</evidence>
<dbReference type="Proteomes" id="UP000183615">
    <property type="component" value="Unassembled WGS sequence"/>
</dbReference>
<gene>
    <name evidence="3" type="ORF">BET99_02800</name>
</gene>
<keyword evidence="2" id="KW-0472">Membrane</keyword>
<keyword evidence="2" id="KW-1133">Transmembrane helix</keyword>
<reference evidence="3 4" key="1">
    <citation type="submission" date="2016-08" db="EMBL/GenBank/DDBJ databases">
        <title>New Insights into Marine Group III Euryarchaeota, from dark to light.</title>
        <authorList>
            <person name="Haro-Moreno J.M."/>
            <person name="Rodriguez-Valera F."/>
            <person name="Lopez-Garcia P."/>
            <person name="Moreira D."/>
            <person name="Martin-Cuadrado A.B."/>
        </authorList>
    </citation>
    <scope>NUCLEOTIDE SEQUENCE [LARGE SCALE GENOMIC DNA]</scope>
    <source>
        <strain evidence="3">CG-Epi2</strain>
    </source>
</reference>
<dbReference type="AlphaFoldDB" id="A0A1J5TK75"/>
<feature type="transmembrane region" description="Helical" evidence="2">
    <location>
        <begin position="46"/>
        <end position="64"/>
    </location>
</feature>
<evidence type="ECO:0000313" key="3">
    <source>
        <dbReference type="EMBL" id="OIR21362.1"/>
    </source>
</evidence>
<evidence type="ECO:0000256" key="2">
    <source>
        <dbReference type="SAM" id="Phobius"/>
    </source>
</evidence>
<dbReference type="EMBL" id="MIYZ01000043">
    <property type="protein sequence ID" value="OIR21362.1"/>
    <property type="molecule type" value="Genomic_DNA"/>
</dbReference>
<feature type="transmembrane region" description="Helical" evidence="2">
    <location>
        <begin position="12"/>
        <end position="34"/>
    </location>
</feature>
<comment type="caution">
    <text evidence="3">The sequence shown here is derived from an EMBL/GenBank/DDBJ whole genome shotgun (WGS) entry which is preliminary data.</text>
</comment>
<keyword evidence="2" id="KW-0812">Transmembrane</keyword>
<protein>
    <submittedName>
        <fullName evidence="3">Uncharacterized protein</fullName>
    </submittedName>
</protein>